<evidence type="ECO:0000313" key="2">
    <source>
        <dbReference type="Ensembl" id="ENSP00000411842.1"/>
    </source>
</evidence>
<dbReference type="HOGENOM" id="CLU_3353333_0_0_1"/>
<dbReference type="HGNC" id="HGNC:34423">
    <property type="gene designation" value="CASTOR1"/>
</dbReference>
<keyword evidence="4 5" id="KW-1267">Proteomics identification</keyword>
<dbReference type="EMBL" id="AC004997">
    <property type="status" value="NOT_ANNOTATED_CDS"/>
    <property type="molecule type" value="Genomic_DNA"/>
</dbReference>
<protein>
    <submittedName>
        <fullName evidence="2">Cytosolic arginine sensor for mTORC1 subunit 1</fullName>
    </submittedName>
</protein>
<dbReference type="PANTHER" id="PTHR31131">
    <property type="entry name" value="CHROMOSOME 1, WHOLE GENOME SHOTGUN SEQUENCE"/>
    <property type="match status" value="1"/>
</dbReference>
<reference evidence="3" key="1">
    <citation type="journal article" date="1999" name="Nature">
        <title>The DNA sequence of human chromosome 22.</title>
        <authorList>
            <person name="Dunham I."/>
            <person name="Hunt A.R."/>
            <person name="Collins J.E."/>
            <person name="Bruskiewich R."/>
            <person name="Beare D.M."/>
            <person name="Clamp M."/>
            <person name="Smink L.J."/>
            <person name="Ainscough R."/>
            <person name="Almeida J.P."/>
            <person name="Babbage A.K."/>
            <person name="Bagguley C."/>
            <person name="Bailey J."/>
            <person name="Barlow K.F."/>
            <person name="Bates K.N."/>
            <person name="Beasley O.P."/>
            <person name="Bird C.P."/>
            <person name="Blakey S.E."/>
            <person name="Bridgeman A.M."/>
            <person name="Buck D."/>
            <person name="Burgess J."/>
            <person name="Burrill W.D."/>
            <person name="Burton J."/>
            <person name="Carder C."/>
            <person name="Carter N.P."/>
            <person name="Chen Y."/>
            <person name="Clark G."/>
            <person name="Clegg S.M."/>
            <person name="Cobley V.E."/>
            <person name="Cole C.G."/>
            <person name="Collier R.E."/>
            <person name="Connor R."/>
            <person name="Conroy D."/>
            <person name="Corby N.R."/>
            <person name="Coville G.J."/>
            <person name="Cox A.V."/>
            <person name="Davis J."/>
            <person name="Dawson E."/>
            <person name="Dhami P.D."/>
            <person name="Dockree C."/>
            <person name="Dodsworth S.J."/>
            <person name="Durbin R.M."/>
            <person name="Ellington A.G."/>
            <person name="Evans K.L."/>
            <person name="Fey J.M."/>
            <person name="Fleming K."/>
            <person name="French L."/>
            <person name="Garner A.A."/>
            <person name="Gilbert J.G.R."/>
            <person name="Goward M.E."/>
            <person name="Grafham D.V."/>
            <person name="Griffiths M.N.D."/>
            <person name="Hall C."/>
            <person name="Hall R.E."/>
            <person name="Hall-Tamlyn G."/>
            <person name="Heathcott R.W."/>
            <person name="Ho S."/>
            <person name="Holmes S."/>
            <person name="Hunt S.E."/>
            <person name="Jones M.C."/>
            <person name="Kershaw J."/>
            <person name="Kimberley A.M."/>
            <person name="King A."/>
            <person name="Laird G.K."/>
            <person name="Langford C.F."/>
            <person name="Leversha M.A."/>
            <person name="Lloyd C."/>
            <person name="Lloyd D.M."/>
            <person name="Martyn I.D."/>
            <person name="Mashreghi-Mohammadi M."/>
            <person name="Matthews L.H."/>
            <person name="Mccann O.T."/>
            <person name="Mcclay J."/>
            <person name="Mclaren S."/>
            <person name="McMurray A.A."/>
            <person name="Milne S.A."/>
            <person name="Mortimore B.J."/>
            <person name="Odell C.N."/>
            <person name="Pavitt R."/>
            <person name="Pearce A.V."/>
            <person name="Pearson D."/>
            <person name="Phillimore B.J.C.T."/>
            <person name="Phillips S.H."/>
            <person name="Plumb R.W."/>
            <person name="Ramsay H."/>
            <person name="Ramsey Y."/>
            <person name="Rogers L."/>
            <person name="Ross M.T."/>
            <person name="Scott C.E."/>
            <person name="Sehra H.K."/>
            <person name="Skuce C.D."/>
            <person name="Smalley S."/>
            <person name="Smith M.L."/>
            <person name="Soderlund C."/>
            <person name="Spragon L."/>
            <person name="Steward C.A."/>
            <person name="Sulston J.E."/>
            <person name="Swann R.M."/>
            <person name="Vaudin M."/>
            <person name="Wall M."/>
            <person name="Wallis J.M."/>
            <person name="Whiteley M.N."/>
            <person name="Willey D.L."/>
            <person name="Williams L."/>
            <person name="Williams S.A."/>
            <person name="Williamson H."/>
            <person name="Wilmer T.E."/>
            <person name="Wilming L."/>
            <person name="Wright C.L."/>
            <person name="Hubbard T."/>
            <person name="Bentley D.R."/>
            <person name="Beck S."/>
            <person name="Rogers J."/>
            <person name="Shimizu N."/>
            <person name="Minoshima S."/>
            <person name="Kawasaki K."/>
            <person name="Sasaki T."/>
            <person name="Asakawa S."/>
            <person name="Kudoh J."/>
            <person name="Shintani A."/>
            <person name="Shibuya K."/>
            <person name="Yoshizaki Y."/>
            <person name="Aoki N."/>
            <person name="Mitsuyama S."/>
            <person name="Roe B.A."/>
            <person name="Chen F."/>
            <person name="Chu L."/>
            <person name="Crabtree J."/>
            <person name="Deschamps S."/>
            <person name="Do A."/>
            <person name="Do T."/>
            <person name="Dorman A."/>
            <person name="Fang F."/>
            <person name="Fu Y."/>
            <person name="Hu P."/>
            <person name="Hua A."/>
            <person name="Kenton S."/>
            <person name="Lai H."/>
            <person name="Lao H.I."/>
            <person name="Lewis J."/>
            <person name="Lewis S."/>
            <person name="Lin S.-P."/>
            <person name="Loh P."/>
            <person name="Malaj E."/>
            <person name="Nguyen T."/>
            <person name="Pan H."/>
            <person name="Phan S."/>
            <person name="Qi S."/>
            <person name="Qian Y."/>
            <person name="Ray L."/>
            <person name="Ren Q."/>
            <person name="Shaull S."/>
            <person name="Sloan D."/>
            <person name="Song L."/>
            <person name="Wang Q."/>
            <person name="Wang Y."/>
            <person name="Wang Z."/>
            <person name="White J."/>
            <person name="Willingham D."/>
            <person name="Wu H."/>
            <person name="Yao Z."/>
            <person name="Zhan M."/>
            <person name="Zhang G."/>
            <person name="Chissoe S."/>
            <person name="Murray J."/>
            <person name="Miller N."/>
            <person name="Minx P."/>
            <person name="Fulton R."/>
            <person name="Johnson D."/>
            <person name="Bemis G."/>
            <person name="Bentley D."/>
            <person name="Bradshaw H."/>
            <person name="Bourne S."/>
            <person name="Cordes M."/>
            <person name="Du Z."/>
            <person name="Fulton L."/>
            <person name="Goela D."/>
            <person name="Graves T."/>
            <person name="Hawkins J."/>
            <person name="Hinds K."/>
            <person name="Kemp K."/>
            <person name="Latreille P."/>
            <person name="Layman D."/>
            <person name="Ozersky P."/>
            <person name="Rohlfing T."/>
            <person name="Scheet P."/>
            <person name="Walker C."/>
            <person name="Wamsley A."/>
            <person name="Wohldmann P."/>
            <person name="Pepin K."/>
            <person name="Nelson J."/>
            <person name="Korf I."/>
            <person name="Bedell J.A."/>
            <person name="Hillier L.W."/>
            <person name="Mardis E."/>
            <person name="Waterston R."/>
            <person name="Wilson R."/>
            <person name="Emanuel B.S."/>
            <person name="Shaikh T."/>
            <person name="Kurahashi H."/>
            <person name="Saitta S."/>
            <person name="Budarf M.L."/>
            <person name="McDermid H.E."/>
            <person name="Johnson A."/>
            <person name="Wong A.C.C."/>
            <person name="Morrow B.E."/>
            <person name="Edelmann L."/>
            <person name="Kim U.J."/>
            <person name="Shizuya H."/>
            <person name="Simon M.I."/>
            <person name="Dumanski J.P."/>
            <person name="Peyrard M."/>
            <person name="Kedra D."/>
            <person name="Seroussi E."/>
            <person name="Fransson I."/>
            <person name="Tapia I."/>
            <person name="Bruder C.E."/>
            <person name="O'Brien K.P."/>
            <person name="Wilkinson P."/>
            <person name="Bodenteich A."/>
            <person name="Hartman K."/>
            <person name="Hu X."/>
            <person name="Khan A.S."/>
            <person name="Lane L."/>
            <person name="Tilahun Y."/>
            <person name="Wright H."/>
        </authorList>
    </citation>
    <scope>NUCLEOTIDE SEQUENCE [LARGE SCALE GENOMIC DNA]</scope>
</reference>
<dbReference type="Pfam" id="PF18700">
    <property type="entry name" value="Castor1_N"/>
    <property type="match status" value="1"/>
</dbReference>
<organism evidence="2 3">
    <name type="scientific">Homo sapiens</name>
    <name type="common">Human</name>
    <dbReference type="NCBI Taxonomy" id="9606"/>
    <lineage>
        <taxon>Eukaryota</taxon>
        <taxon>Metazoa</taxon>
        <taxon>Chordata</taxon>
        <taxon>Craniata</taxon>
        <taxon>Vertebrata</taxon>
        <taxon>Euteleostomi</taxon>
        <taxon>Mammalia</taxon>
        <taxon>Eutheria</taxon>
        <taxon>Euarchontoglires</taxon>
        <taxon>Primates</taxon>
        <taxon>Haplorrhini</taxon>
        <taxon>Catarrhini</taxon>
        <taxon>Hominidae</taxon>
        <taxon>Homo</taxon>
    </lineage>
</organism>
<dbReference type="OrthoDB" id="58529at2759"/>
<dbReference type="OpenTargets" id="ENSG00000239282"/>
<dbReference type="UCSC" id="uc062dax.1">
    <property type="organism name" value="human"/>
</dbReference>
<keyword evidence="3" id="KW-1185">Reference proteome</keyword>
<reference evidence="2" key="5">
    <citation type="submission" date="2025-05" db="UniProtKB">
        <authorList>
            <consortium name="Ensembl"/>
        </authorList>
    </citation>
    <scope>IDENTIFICATION</scope>
</reference>
<accession>F2Z3I9</accession>
<dbReference type="PANTHER" id="PTHR31131:SF3">
    <property type="entry name" value="CYTOSOLIC ARGININE SENSOR FOR MTORC1 SUBUNIT 1"/>
    <property type="match status" value="1"/>
</dbReference>
<reference evidence="2" key="4">
    <citation type="journal article" date="2008" name="Genome Biol.">
        <title>Finishing the finished human chromosome 22 sequence.</title>
        <authorList>
            <person name="Cole C.G."/>
            <person name="McCann O.T."/>
            <person name="Collins J.E."/>
            <person name="Oliver K."/>
            <person name="Willey D."/>
            <person name="Gribble S.M."/>
            <person name="Yang F."/>
            <person name="McLaren K."/>
            <person name="Rogers J."/>
            <person name="Ning Z."/>
            <person name="Beare D.M."/>
            <person name="Dunham I."/>
        </authorList>
    </citation>
    <scope>NUCLEOTIDE SEQUENCE [LARGE SCALE GENOMIC DNA]</scope>
</reference>
<sequence>MELHILEHRVRVLSVARPGLWLYTHPLIKLLFLPRRSRAAPI</sequence>
<dbReference type="Bgee" id="ENSG00000239282">
    <property type="expression patterns" value="Expressed in lower esophagus mucosa and 95 other cell types or tissues"/>
</dbReference>
<dbReference type="InterPro" id="IPR051719">
    <property type="entry name" value="CASTOR_mTORC1"/>
</dbReference>
<evidence type="ECO:0007829" key="4">
    <source>
        <dbReference type="PeptideAtlas" id="F2Z3I9"/>
    </source>
</evidence>
<feature type="domain" description="CASTOR1 N-terminal" evidence="1">
    <location>
        <begin position="9"/>
        <end position="38"/>
    </location>
</feature>
<name>F2Z3I9_HUMAN</name>
<evidence type="ECO:0007829" key="5">
    <source>
        <dbReference type="ProteomicsDB" id="F2Z3I9"/>
    </source>
</evidence>
<gene>
    <name evidence="2" type="primary">CASTOR1</name>
</gene>
<reference evidence="2" key="3">
    <citation type="journal article" date="2004" name="Nature">
        <title>Finishing the euchromatic sequence of the human genome.</title>
        <authorList>
            <consortium name="International Human Genome Sequencing Consortium"/>
        </authorList>
    </citation>
    <scope>NUCLEOTIDE SEQUENCE [LARGE SCALE GENOMIC DNA]</scope>
</reference>
<dbReference type="Ensembl" id="ENST00000440839.5">
    <property type="protein sequence ID" value="ENSP00000411842.1"/>
    <property type="gene ID" value="ENSG00000239282.8"/>
</dbReference>
<dbReference type="GeneTree" id="ENSGT00390000006208"/>
<dbReference type="ProteomicsDB" id="23992"/>
<dbReference type="ChiTaRS" id="GATSL3">
    <property type="organism name" value="human"/>
</dbReference>
<dbReference type="ExpressionAtlas" id="F2Z3I9">
    <property type="expression patterns" value="baseline and differential"/>
</dbReference>
<dbReference type="VEuPathDB" id="HostDB:ENSG00000239282"/>
<evidence type="ECO:0000259" key="1">
    <source>
        <dbReference type="Pfam" id="PF18700"/>
    </source>
</evidence>
<evidence type="ECO:0000313" key="3">
    <source>
        <dbReference type="Proteomes" id="UP000005640"/>
    </source>
</evidence>
<dbReference type="Ensembl" id="ENST00000421236.5">
    <property type="protein sequence ID" value="ENSP00000390869.1"/>
    <property type="gene ID" value="ENSG00000239282.8"/>
</dbReference>
<dbReference type="AlphaFoldDB" id="F2Z3I9"/>
<dbReference type="InterPro" id="IPR040778">
    <property type="entry name" value="CASTOR1_N"/>
</dbReference>
<reference evidence="2" key="2">
    <citation type="journal article" date="2001" name="Nature">
        <title>Initial sequencing and analysis of the human genome.</title>
        <authorList>
            <consortium name="International Human Genome Sequencing Consortium"/>
            <person name="Lander E.S."/>
            <person name="Linton L.M."/>
            <person name="Birren B."/>
            <person name="Nusbaum C."/>
            <person name="Zody M.C."/>
            <person name="Baldwin J."/>
            <person name="Devon K."/>
            <person name="Dewar K."/>
            <person name="Doyle M."/>
            <person name="FitzHugh W."/>
            <person name="Funke R."/>
            <person name="Gage D."/>
            <person name="Harris K."/>
            <person name="Heaford A."/>
            <person name="Howland J."/>
            <person name="Kann L."/>
            <person name="Lehoczky J."/>
            <person name="LeVine R."/>
            <person name="McEwan P."/>
            <person name="McKernan K."/>
            <person name="Meldrim J."/>
            <person name="Mesirov J.P."/>
            <person name="Miranda C."/>
            <person name="Morris W."/>
            <person name="Naylor J."/>
            <person name="Raymond C."/>
            <person name="Rosetti M."/>
            <person name="Santos R."/>
            <person name="Sheridan A."/>
            <person name="Sougnez C."/>
            <person name="Stange-Thomann N."/>
            <person name="Stojanovic N."/>
            <person name="Subramanian A."/>
            <person name="Wyman D."/>
            <person name="Rogers J."/>
            <person name="Sulston J."/>
            <person name="Ainscough R."/>
            <person name="Beck S."/>
            <person name="Bentley D."/>
            <person name="Burton J."/>
            <person name="Clee C."/>
            <person name="Carter N."/>
            <person name="Coulson A."/>
            <person name="Deadman R."/>
            <person name="Deloukas P."/>
            <person name="Dunham A."/>
            <person name="Dunham I."/>
            <person name="Durbin R."/>
            <person name="French L."/>
            <person name="Grafham D."/>
            <person name="Gregory S."/>
            <person name="Hubbard T."/>
            <person name="Humphray S."/>
            <person name="Hunt A."/>
            <person name="Jones M."/>
            <person name="Lloyd C."/>
            <person name="McMurray A."/>
            <person name="Matthews L."/>
            <person name="Mercer S."/>
            <person name="Milne S."/>
            <person name="Mullikin J.C."/>
            <person name="Mungall A."/>
            <person name="Plumb R."/>
            <person name="Ross M."/>
            <person name="Shownkeen R."/>
            <person name="Sims S."/>
            <person name="Waterston R.H."/>
            <person name="Wilson R.K."/>
            <person name="Hillier L.W."/>
            <person name="McPherson J.D."/>
            <person name="Marra M.A."/>
            <person name="Mardis E.R."/>
            <person name="Fulton L.A."/>
            <person name="Chinwalla A.T."/>
            <person name="Pepin K.H."/>
            <person name="Gish W.R."/>
            <person name="Chissoe S.L."/>
            <person name="Wendl M.C."/>
            <person name="Delehaunty K.D."/>
            <person name="Miner T.L."/>
            <person name="Delehaunty A."/>
            <person name="Kramer J.B."/>
            <person name="Cook L.L."/>
            <person name="Fulton R.S."/>
            <person name="Johnson D.L."/>
            <person name="Minx P.J."/>
            <person name="Clifton S.W."/>
            <person name="Hawkins T."/>
            <person name="Branscomb E."/>
            <person name="Predki P."/>
            <person name="Richardson P."/>
            <person name="Wenning S."/>
            <person name="Slezak T."/>
            <person name="Doggett N."/>
            <person name="Cheng J.F."/>
            <person name="Olsen A."/>
            <person name="Lucas S."/>
            <person name="Elkin C."/>
            <person name="Uberbacher E."/>
            <person name="Frazier M."/>
            <person name="Gibbs R.A."/>
            <person name="Muzny D.M."/>
            <person name="Scherer S.E."/>
            <person name="Bouck J.B."/>
            <person name="Sodergren E.J."/>
            <person name="Worley K.C."/>
            <person name="Rives C.M."/>
            <person name="Gorrell J.H."/>
            <person name="Metzker M.L."/>
            <person name="Naylor S.L."/>
            <person name="Kucherlapati R.S."/>
            <person name="Nelson D.L."/>
            <person name="Weinstock G.M."/>
            <person name="Sakaki Y."/>
            <person name="Fujiyama A."/>
            <person name="Hattori M."/>
            <person name="Yada T."/>
            <person name="Toyoda A."/>
            <person name="Itoh T."/>
            <person name="Kawagoe C."/>
            <person name="Watanabe H."/>
            <person name="Totoki Y."/>
            <person name="Taylor T."/>
            <person name="Weissenbach J."/>
            <person name="Heilig R."/>
            <person name="Saurin W."/>
            <person name="Artiguenave F."/>
            <person name="Brottier P."/>
            <person name="Bruls T."/>
            <person name="Pelletier E."/>
            <person name="Robert C."/>
            <person name="Wincker P."/>
            <person name="Smith D.R."/>
            <person name="Doucette-Stamm L."/>
            <person name="Rubenfield M."/>
            <person name="Weinstock K."/>
            <person name="Lee H.M."/>
            <person name="Dubois J."/>
            <person name="Rosenthal A."/>
            <person name="Platzer M."/>
            <person name="Nyakatura G."/>
            <person name="Taudien S."/>
            <person name="Rump A."/>
            <person name="Yang H."/>
            <person name="Yu J."/>
            <person name="Wang J."/>
            <person name="Huang G."/>
            <person name="Gu J."/>
            <person name="Hood L."/>
            <person name="Rowen L."/>
            <person name="Madan A."/>
            <person name="Qin S."/>
            <person name="Davis R.W."/>
            <person name="Federspiel N.A."/>
            <person name="Abola A.P."/>
            <person name="Proctor M.J."/>
            <person name="Myers R.M."/>
            <person name="Schmutz J."/>
            <person name="Dickson M."/>
            <person name="Grimwood J."/>
            <person name="Cox D.R."/>
            <person name="Olson M.V."/>
            <person name="Kaul R."/>
            <person name="Raymond C."/>
            <person name="Shimizu N."/>
            <person name="Kawasaki K."/>
            <person name="Minoshima S."/>
            <person name="Evans G.A."/>
            <person name="Athanasiou M."/>
            <person name="Schultz R."/>
            <person name="Roe B.A."/>
            <person name="Chen F."/>
            <person name="Pan H."/>
            <person name="Ramser J."/>
            <person name="Lehrach H."/>
            <person name="Reinhardt R."/>
            <person name="McCombie W.R."/>
            <person name="de la Bastide M."/>
            <person name="Dedhia N."/>
            <person name="Blocker H."/>
            <person name="Hornischer K."/>
            <person name="Nordsiek G."/>
            <person name="Agarwala R."/>
            <person name="Aravind L."/>
            <person name="Bailey J.A."/>
            <person name="Bateman A."/>
            <person name="Batzoglou S."/>
            <person name="Birney E."/>
            <person name="Bork P."/>
            <person name="Brown D.G."/>
            <person name="Burge C.B."/>
            <person name="Cerutti L."/>
            <person name="Chen H.C."/>
            <person name="Church D."/>
            <person name="Clamp M."/>
            <person name="Copley R.R."/>
            <person name="Doerks T."/>
            <person name="Eddy S.R."/>
            <person name="Eichler E.E."/>
            <person name="Furey T.S."/>
            <person name="Galagan J."/>
            <person name="Gilbert J.G."/>
            <person name="Harmon C."/>
            <person name="Hayashizaki Y."/>
            <person name="Haussler D."/>
            <person name="Hermjakob H."/>
            <person name="Hokamp K."/>
            <person name="Jang W."/>
            <person name="Johnson L.S."/>
            <person name="Jones T.A."/>
            <person name="Kasif S."/>
            <person name="Kaspryzk A."/>
            <person name="Kennedy S."/>
            <person name="Kent W.J."/>
            <person name="Kitts P."/>
            <person name="Koonin E.V."/>
            <person name="Korf I."/>
            <person name="Kulp D."/>
            <person name="Lancet D."/>
            <person name="Lowe T.M."/>
            <person name="McLysaght A."/>
            <person name="Mikkelsen T."/>
            <person name="Moran J.V."/>
            <person name="Mulder N."/>
            <person name="Pollara V.J."/>
            <person name="Ponting C.P."/>
            <person name="Schuler G."/>
            <person name="Schultz J."/>
            <person name="Slater G."/>
            <person name="Smit A.F."/>
            <person name="Stupka E."/>
            <person name="Szustakowski J."/>
            <person name="Thierry-Mieg D."/>
            <person name="Thierry-Mieg J."/>
            <person name="Wagner L."/>
            <person name="Wallis J."/>
            <person name="Wheeler R."/>
            <person name="Williams A."/>
            <person name="Wolf Y.I."/>
            <person name="Wolfe K.H."/>
            <person name="Yang S.P."/>
            <person name="Yeh R.F."/>
            <person name="Collins F."/>
            <person name="Guyer M.S."/>
            <person name="Peterson J."/>
            <person name="Felsenfeld A."/>
            <person name="Wetterstrand K.A."/>
            <person name="Patrinos A."/>
            <person name="Morgan M.J."/>
            <person name="de Jong P."/>
            <person name="Catanese J.J."/>
            <person name="Osoegawa K."/>
            <person name="Shizuya H."/>
            <person name="Choi S."/>
            <person name="Chen Y.J."/>
        </authorList>
    </citation>
    <scope>NUCLEOTIDE SEQUENCE [LARGE SCALE GENOMIC DNA]</scope>
</reference>
<dbReference type="Proteomes" id="UP000005640">
    <property type="component" value="Chromosome 22"/>
</dbReference>
<proteinExistence type="evidence at protein level"/>